<dbReference type="KEGG" id="vab:WPS_30270"/>
<reference evidence="1 2" key="1">
    <citation type="journal article" date="2022" name="ISME Commun">
        <title>Vulcanimicrobium alpinus gen. nov. sp. nov., the first cultivated representative of the candidate phylum 'Eremiobacterota', is a metabolically versatile aerobic anoxygenic phototroph.</title>
        <authorList>
            <person name="Yabe S."/>
            <person name="Muto K."/>
            <person name="Abe K."/>
            <person name="Yokota A."/>
            <person name="Staudigel H."/>
            <person name="Tebo B.M."/>
        </authorList>
    </citation>
    <scope>NUCLEOTIDE SEQUENCE [LARGE SCALE GENOMIC DNA]</scope>
    <source>
        <strain evidence="1 2">WC8-2</strain>
    </source>
</reference>
<accession>A0AAN2CB21</accession>
<dbReference type="EMBL" id="AP025523">
    <property type="protein sequence ID" value="BDE07751.1"/>
    <property type="molecule type" value="Genomic_DNA"/>
</dbReference>
<organism evidence="1 2">
    <name type="scientific">Vulcanimicrobium alpinum</name>
    <dbReference type="NCBI Taxonomy" id="3016050"/>
    <lineage>
        <taxon>Bacteria</taxon>
        <taxon>Bacillati</taxon>
        <taxon>Vulcanimicrobiota</taxon>
        <taxon>Vulcanimicrobiia</taxon>
        <taxon>Vulcanimicrobiales</taxon>
        <taxon>Vulcanimicrobiaceae</taxon>
        <taxon>Vulcanimicrobium</taxon>
    </lineage>
</organism>
<name>A0AAN2CB21_UNVUL</name>
<gene>
    <name evidence="1" type="ORF">WPS_30270</name>
</gene>
<dbReference type="AlphaFoldDB" id="A0AAN2CB21"/>
<sequence>MVGILRDQDGAVVTGARVTALDAAGRALAADHSAADGTFALAAPQRPAMLTVSADDADPLRVAVPLDGAVTAIVRRHRAADAVPSAADVAALPAGSLAEIGTSIPYWIAVRGALGDRWLARGRGVTTIESLPFYRRGDGTDASTLLPSHAIGAVTTVDPLRAPSYGDRAGGGAIDARLFDRVDALRATNRDAVLAAGNAARALIAQSWDPDGERRFAAGEATGRVGPIAATLVALAGDLPHAAYAGAGTVLRGATRTFDVTGALALTRDAATDGIVDGGSVASAVFDVAARGPNALSTRLRWRSESGIAGTAASTHRDAAIVVGASRGSDGGLRVNADLALAYGSDRTEDGPTRTALALLPSLELEALLGGGWTARAGAGASTLGTPGVALARASLAQAGFQYSDRRRLRFEALAYAESTDAPSALTRGFAAGAGWEIAPRLSLRAWTLNDADREQRLVQAVEDGPYGAVLVRRPFRRGLAWLTWDAPVRIDLLVRAGALEGDARIPLGAHAALVVGSARRVEGAQRQLSIGLTAR</sequence>
<proteinExistence type="predicted"/>
<evidence type="ECO:0000313" key="2">
    <source>
        <dbReference type="Proteomes" id="UP001317532"/>
    </source>
</evidence>
<keyword evidence="2" id="KW-1185">Reference proteome</keyword>
<evidence type="ECO:0000313" key="1">
    <source>
        <dbReference type="EMBL" id="BDE07751.1"/>
    </source>
</evidence>
<dbReference type="Proteomes" id="UP001317532">
    <property type="component" value="Chromosome"/>
</dbReference>
<dbReference type="RefSeq" id="WP_317995324.1">
    <property type="nucleotide sequence ID" value="NZ_AP025523.1"/>
</dbReference>
<protein>
    <submittedName>
        <fullName evidence="1">Uncharacterized protein</fullName>
    </submittedName>
</protein>